<protein>
    <submittedName>
        <fullName evidence="1">Uncharacterized protein</fullName>
    </submittedName>
</protein>
<sequence length="104" mass="12406">MIMLLADWNGHKHVHFAVYKNGIYFHRHIQDENDSIRHGFWFCLWTEMIDMQSLHGCRICENPTAWWNLHIPLELLPFHFGFRENIMEKILLFLATSLGTGPKQ</sequence>
<proteinExistence type="predicted"/>
<gene>
    <name evidence="1" type="ORF">L916_12176</name>
</gene>
<name>W2INN0_PHYNI</name>
<organism evidence="1">
    <name type="scientific">Phytophthora nicotianae</name>
    <name type="common">Potato buckeye rot agent</name>
    <name type="synonym">Phytophthora parasitica</name>
    <dbReference type="NCBI Taxonomy" id="4792"/>
    <lineage>
        <taxon>Eukaryota</taxon>
        <taxon>Sar</taxon>
        <taxon>Stramenopiles</taxon>
        <taxon>Oomycota</taxon>
        <taxon>Peronosporomycetes</taxon>
        <taxon>Peronosporales</taxon>
        <taxon>Peronosporaceae</taxon>
        <taxon>Phytophthora</taxon>
    </lineage>
</organism>
<evidence type="ECO:0000313" key="1">
    <source>
        <dbReference type="EMBL" id="ETL35731.1"/>
    </source>
</evidence>
<feature type="non-terminal residue" evidence="1">
    <location>
        <position position="104"/>
    </location>
</feature>
<dbReference type="AlphaFoldDB" id="W2INN0"/>
<dbReference type="Proteomes" id="UP000053864">
    <property type="component" value="Unassembled WGS sequence"/>
</dbReference>
<dbReference type="VEuPathDB" id="FungiDB:PPTG_13726"/>
<accession>W2INN0</accession>
<reference evidence="1" key="1">
    <citation type="submission" date="2013-11" db="EMBL/GenBank/DDBJ databases">
        <title>The Genome Sequence of Phytophthora parasitica CJ05E6.</title>
        <authorList>
            <consortium name="The Broad Institute Genomics Platform"/>
            <person name="Russ C."/>
            <person name="Tyler B."/>
            <person name="Panabieres F."/>
            <person name="Shan W."/>
            <person name="Tripathy S."/>
            <person name="Grunwald N."/>
            <person name="Machado M."/>
            <person name="Johnson C.S."/>
            <person name="Arredondo F."/>
            <person name="Hong C."/>
            <person name="Coffey M."/>
            <person name="Young S.K."/>
            <person name="Zeng Q."/>
            <person name="Gargeya S."/>
            <person name="Fitzgerald M."/>
            <person name="Abouelleil A."/>
            <person name="Alvarado L."/>
            <person name="Chapman S.B."/>
            <person name="Gainer-Dewar J."/>
            <person name="Goldberg J."/>
            <person name="Griggs A."/>
            <person name="Gujja S."/>
            <person name="Hansen M."/>
            <person name="Howarth C."/>
            <person name="Imamovic A."/>
            <person name="Ireland A."/>
            <person name="Larimer J."/>
            <person name="McCowan C."/>
            <person name="Murphy C."/>
            <person name="Pearson M."/>
            <person name="Poon T.W."/>
            <person name="Priest M."/>
            <person name="Roberts A."/>
            <person name="Saif S."/>
            <person name="Shea T."/>
            <person name="Sykes S."/>
            <person name="Wortman J."/>
            <person name="Nusbaum C."/>
            <person name="Birren B."/>
        </authorList>
    </citation>
    <scope>NUCLEOTIDE SEQUENCE [LARGE SCALE GENOMIC DNA]</scope>
    <source>
        <strain evidence="1">CJ05E6</strain>
    </source>
</reference>
<dbReference type="EMBL" id="KI673924">
    <property type="protein sequence ID" value="ETL35731.1"/>
    <property type="molecule type" value="Genomic_DNA"/>
</dbReference>